<feature type="compositionally biased region" description="Acidic residues" evidence="1">
    <location>
        <begin position="24"/>
        <end position="39"/>
    </location>
</feature>
<feature type="chain" id="PRO_5018194797" evidence="2">
    <location>
        <begin position="25"/>
        <end position="392"/>
    </location>
</feature>
<evidence type="ECO:0000256" key="2">
    <source>
        <dbReference type="SAM" id="SignalP"/>
    </source>
</evidence>
<feature type="region of interest" description="Disordered" evidence="1">
    <location>
        <begin position="69"/>
        <end position="198"/>
    </location>
</feature>
<evidence type="ECO:0000256" key="1">
    <source>
        <dbReference type="SAM" id="MobiDB-lite"/>
    </source>
</evidence>
<feature type="region of interest" description="Disordered" evidence="1">
    <location>
        <begin position="220"/>
        <end position="392"/>
    </location>
</feature>
<keyword evidence="2" id="KW-0732">Signal</keyword>
<feature type="signal peptide" evidence="2">
    <location>
        <begin position="1"/>
        <end position="24"/>
    </location>
</feature>
<proteinExistence type="predicted"/>
<evidence type="ECO:0000313" key="3">
    <source>
        <dbReference type="EMBL" id="SPR01328.1"/>
    </source>
</evidence>
<accession>A0A3P3YMC9</accession>
<feature type="region of interest" description="Disordered" evidence="1">
    <location>
        <begin position="18"/>
        <end position="45"/>
    </location>
</feature>
<feature type="compositionally biased region" description="Pro residues" evidence="1">
    <location>
        <begin position="160"/>
        <end position="169"/>
    </location>
</feature>
<name>A0A3P3YMC9_PLABS</name>
<feature type="compositionally biased region" description="Basic and acidic residues" evidence="1">
    <location>
        <begin position="85"/>
        <end position="119"/>
    </location>
</feature>
<reference evidence="3 4" key="1">
    <citation type="submission" date="2018-03" db="EMBL/GenBank/DDBJ databases">
        <authorList>
            <person name="Fogelqvist J."/>
        </authorList>
    </citation>
    <scope>NUCLEOTIDE SEQUENCE [LARGE SCALE GENOMIC DNA]</scope>
</reference>
<feature type="compositionally biased region" description="Pro residues" evidence="1">
    <location>
        <begin position="293"/>
        <end position="302"/>
    </location>
</feature>
<sequence length="392" mass="42505">MARPAPSSWSDLAVLLACGGGTGGDDDDDEAGDEQEQAETCDGVVGEVVRPNTRLVDLCGLISQEEGLEVPLSPALPVSPDDLDVAAHETSSEERCETAPTPHDERRPADVGPDRKDDPASVSESIMPTLDSLPATGDDADDHPLSPVLEQPRHGDRPALPRPALPESPPMLQGDRSDEDTVDNDDITPDRDESQVFDFAGAPIARWRSRVPLVNDESQVFEFESFTAPNRDRDPLDATRQRHGNKGDPRPVPVPIQIRPAEAEHHSDDDVVESAPLSPAIVSSSLPDDIVNTPPPPPPRPPAVESAGDPLTVSPTYADRFDLERFKPANRERNSPASSAKENVAPASGTTRSERVSARRPGEQSSLKSAPRVPRWHHRRPPVKRYRQTTLI</sequence>
<organism evidence="3 4">
    <name type="scientific">Plasmodiophora brassicae</name>
    <name type="common">Clubroot disease agent</name>
    <dbReference type="NCBI Taxonomy" id="37360"/>
    <lineage>
        <taxon>Eukaryota</taxon>
        <taxon>Sar</taxon>
        <taxon>Rhizaria</taxon>
        <taxon>Endomyxa</taxon>
        <taxon>Phytomyxea</taxon>
        <taxon>Plasmodiophorida</taxon>
        <taxon>Plasmodiophoridae</taxon>
        <taxon>Plasmodiophora</taxon>
    </lineage>
</organism>
<feature type="compositionally biased region" description="Basic and acidic residues" evidence="1">
    <location>
        <begin position="352"/>
        <end position="362"/>
    </location>
</feature>
<dbReference type="Proteomes" id="UP000290189">
    <property type="component" value="Unassembled WGS sequence"/>
</dbReference>
<protein>
    <submittedName>
        <fullName evidence="3">Uncharacterized protein</fullName>
    </submittedName>
</protein>
<feature type="compositionally biased region" description="Basic and acidic residues" evidence="1">
    <location>
        <begin position="319"/>
        <end position="334"/>
    </location>
</feature>
<dbReference type="AlphaFoldDB" id="A0A3P3YMC9"/>
<keyword evidence="3" id="KW-0496">Mitochondrion</keyword>
<dbReference type="EMBL" id="OVEO01000017">
    <property type="protein sequence ID" value="SPR01328.1"/>
    <property type="molecule type" value="Genomic_DNA"/>
</dbReference>
<geneLocation type="mitochondrion" evidence="3"/>
<feature type="compositionally biased region" description="Basic residues" evidence="1">
    <location>
        <begin position="374"/>
        <end position="392"/>
    </location>
</feature>
<feature type="compositionally biased region" description="Acidic residues" evidence="1">
    <location>
        <begin position="177"/>
        <end position="187"/>
    </location>
</feature>
<gene>
    <name evidence="3" type="ORF">PLBR_LOCUS8543</name>
</gene>
<feature type="compositionally biased region" description="Basic and acidic residues" evidence="1">
    <location>
        <begin position="230"/>
        <end position="249"/>
    </location>
</feature>
<evidence type="ECO:0000313" key="4">
    <source>
        <dbReference type="Proteomes" id="UP000290189"/>
    </source>
</evidence>